<proteinExistence type="predicted"/>
<evidence type="ECO:0000313" key="3">
    <source>
        <dbReference type="Proteomes" id="UP001201812"/>
    </source>
</evidence>
<dbReference type="Proteomes" id="UP001201812">
    <property type="component" value="Unassembled WGS sequence"/>
</dbReference>
<gene>
    <name evidence="2" type="ORF">DdX_01810</name>
</gene>
<dbReference type="EMBL" id="JAKKPZ010000001">
    <property type="protein sequence ID" value="KAI1729562.1"/>
    <property type="molecule type" value="Genomic_DNA"/>
</dbReference>
<dbReference type="PANTHER" id="PTHR13425:SF3">
    <property type="entry name" value="HEADCASE PROTEIN HOMOLOG"/>
    <property type="match status" value="1"/>
</dbReference>
<protein>
    <submittedName>
        <fullName evidence="2">Headcase protein family like domain-containing protein</fullName>
    </submittedName>
</protein>
<dbReference type="SUPFAM" id="SSF50405">
    <property type="entry name" value="Actin-crosslinking proteins"/>
    <property type="match status" value="1"/>
</dbReference>
<keyword evidence="3" id="KW-1185">Reference proteome</keyword>
<organism evidence="2 3">
    <name type="scientific">Ditylenchus destructor</name>
    <dbReference type="NCBI Taxonomy" id="166010"/>
    <lineage>
        <taxon>Eukaryota</taxon>
        <taxon>Metazoa</taxon>
        <taxon>Ecdysozoa</taxon>
        <taxon>Nematoda</taxon>
        <taxon>Chromadorea</taxon>
        <taxon>Rhabditida</taxon>
        <taxon>Tylenchina</taxon>
        <taxon>Tylenchomorpha</taxon>
        <taxon>Sphaerularioidea</taxon>
        <taxon>Anguinidae</taxon>
        <taxon>Anguininae</taxon>
        <taxon>Ditylenchus</taxon>
    </lineage>
</organism>
<dbReference type="PANTHER" id="PTHR13425">
    <property type="entry name" value="HEADCASE PROTEIN"/>
    <property type="match status" value="1"/>
</dbReference>
<dbReference type="Pfam" id="PF15353">
    <property type="entry name" value="HECA_N"/>
    <property type="match status" value="1"/>
</dbReference>
<comment type="caution">
    <text evidence="2">The sequence shown here is derived from an EMBL/GenBank/DDBJ whole genome shotgun (WGS) entry which is preliminary data.</text>
</comment>
<sequence>MGRGRHRHHGCANAFLGLAKTYVQSSEISDHLGCGVPHVKCCLPNSPPPNQEGVKMVCENQNCPYDIELIHTECFSKLEEILVDKMRITGCGRGWCRKKCQTNLWKKKGIHLVADCLKCRCGKGRIVYEENIKPQIVSRSFNAKSEEKMPKRDFALKRQPKENTQLIVSRVTKDHKSYYQFIVPDIEEQSSAGYDTSSEYDSVDDYGYAVTNPQSTALFDFSNLAISPKDTYSSQQNVIRWFAAHKSNIQENLRANEPSQKRIYHYLFSIGSNGYVSAEQGDVGPLTANGNKINETTSFLLIRNADGTVSLKSKANEKFVSIDDFQGGKLIPESDNVSLRSKFKLELQKEDYCPFVAIKSVANGKYVTSQSIGKTLMANKSTIGKWETFKFGVIETRH</sequence>
<dbReference type="CDD" id="cd00257">
    <property type="entry name" value="beta-trefoil_FSCN-like"/>
    <property type="match status" value="1"/>
</dbReference>
<dbReference type="Gene3D" id="2.80.10.50">
    <property type="match status" value="1"/>
</dbReference>
<dbReference type="InterPro" id="IPR008999">
    <property type="entry name" value="Actin-crosslinking"/>
</dbReference>
<accession>A0AAD4RDY7</accession>
<dbReference type="InterPro" id="IPR026066">
    <property type="entry name" value="Headcase"/>
</dbReference>
<name>A0AAD4RDY7_9BILA</name>
<feature type="domain" description="Headcase N-terminal" evidence="1">
    <location>
        <begin position="34"/>
        <end position="126"/>
    </location>
</feature>
<dbReference type="AlphaFoldDB" id="A0AAD4RDY7"/>
<evidence type="ECO:0000259" key="1">
    <source>
        <dbReference type="Pfam" id="PF15353"/>
    </source>
</evidence>
<reference evidence="2" key="1">
    <citation type="submission" date="2022-01" db="EMBL/GenBank/DDBJ databases">
        <title>Genome Sequence Resource for Two Populations of Ditylenchus destructor, the Migratory Endoparasitic Phytonematode.</title>
        <authorList>
            <person name="Zhang H."/>
            <person name="Lin R."/>
            <person name="Xie B."/>
        </authorList>
    </citation>
    <scope>NUCLEOTIDE SEQUENCE</scope>
    <source>
        <strain evidence="2">BazhouSP</strain>
    </source>
</reference>
<dbReference type="InterPro" id="IPR054537">
    <property type="entry name" value="HECA_N"/>
</dbReference>
<evidence type="ECO:0000313" key="2">
    <source>
        <dbReference type="EMBL" id="KAI1729562.1"/>
    </source>
</evidence>